<evidence type="ECO:0000256" key="7">
    <source>
        <dbReference type="ARBA" id="ARBA00022842"/>
    </source>
</evidence>
<dbReference type="Pfam" id="PF00986">
    <property type="entry name" value="DNA_gyraseB_C"/>
    <property type="match status" value="1"/>
</dbReference>
<evidence type="ECO:0000256" key="3">
    <source>
        <dbReference type="ARBA" id="ARBA00022490"/>
    </source>
</evidence>
<comment type="similarity">
    <text evidence="2 11">Belongs to the type II topoisomerase GyrB family.</text>
</comment>
<dbReference type="Gene3D" id="3.30.230.10">
    <property type="match status" value="1"/>
</dbReference>
<dbReference type="InterPro" id="IPR001241">
    <property type="entry name" value="Topo_IIA"/>
</dbReference>
<keyword evidence="7 11" id="KW-0460">Magnesium</keyword>
<comment type="catalytic activity">
    <reaction evidence="1 11">
        <text>ATP-dependent breakage, passage and rejoining of double-stranded DNA.</text>
        <dbReference type="EC" id="5.6.2.2"/>
    </reaction>
</comment>
<dbReference type="InterPro" id="IPR000565">
    <property type="entry name" value="Topo_IIA_B"/>
</dbReference>
<dbReference type="InterPro" id="IPR013760">
    <property type="entry name" value="Topo_IIA-like_dom_sf"/>
</dbReference>
<dbReference type="SUPFAM" id="SSF54211">
    <property type="entry name" value="Ribosomal protein S5 domain 2-like"/>
    <property type="match status" value="1"/>
</dbReference>
<evidence type="ECO:0000259" key="12">
    <source>
        <dbReference type="PROSITE" id="PS50880"/>
    </source>
</evidence>
<dbReference type="PRINTS" id="PR00418">
    <property type="entry name" value="TPI2FAMILY"/>
</dbReference>
<comment type="function">
    <text evidence="11">A type II topoisomerase that negatively supercoils closed circular double-stranded (ds) DNA in an ATP-dependent manner to modulate DNA topology and maintain chromosomes in an underwound state. Negative supercoiling favors strand separation, and DNA replication, transcription, recombination and repair, all of which involve strand separation. Also able to catalyze the interconversion of other topological isomers of dsDNA rings, including catenanes and knotted rings. Type II topoisomerases break and join 2 DNA strands simultaneously in an ATP-dependent manner.</text>
</comment>
<evidence type="ECO:0000256" key="9">
    <source>
        <dbReference type="ARBA" id="ARBA00023125"/>
    </source>
</evidence>
<dbReference type="RefSeq" id="WP_173086317.1">
    <property type="nucleotide sequence ID" value="NZ_BLTE01000016.1"/>
</dbReference>
<feature type="binding site" evidence="11">
    <location>
        <position position="424"/>
    </location>
    <ligand>
        <name>Mg(2+)</name>
        <dbReference type="ChEBI" id="CHEBI:18420"/>
        <label>1</label>
        <note>catalytic</note>
    </ligand>
</feature>
<evidence type="ECO:0000256" key="6">
    <source>
        <dbReference type="ARBA" id="ARBA00022840"/>
    </source>
</evidence>
<dbReference type="SUPFAM" id="SSF56719">
    <property type="entry name" value="Type II DNA topoisomerase"/>
    <property type="match status" value="1"/>
</dbReference>
<feature type="binding site" evidence="11">
    <location>
        <position position="500"/>
    </location>
    <ligand>
        <name>Mg(2+)</name>
        <dbReference type="ChEBI" id="CHEBI:18420"/>
        <label>2</label>
    </ligand>
</feature>
<comment type="subcellular location">
    <subcellularLocation>
        <location evidence="11">Cytoplasm</location>
    </subcellularLocation>
</comment>
<dbReference type="GO" id="GO:0006265">
    <property type="term" value="P:DNA topological change"/>
    <property type="evidence" value="ECO:0007669"/>
    <property type="project" value="UniProtKB-UniRule"/>
</dbReference>
<feature type="domain" description="Toprim" evidence="12">
    <location>
        <begin position="418"/>
        <end position="533"/>
    </location>
</feature>
<dbReference type="EC" id="5.6.2.2" evidence="11"/>
<accession>A0A6V8LWV2</accession>
<keyword evidence="14" id="KW-1185">Reference proteome</keyword>
<dbReference type="InterPro" id="IPR034160">
    <property type="entry name" value="TOPRIM_GyrB"/>
</dbReference>
<dbReference type="SMART" id="SM00387">
    <property type="entry name" value="HATPase_c"/>
    <property type="match status" value="1"/>
</dbReference>
<dbReference type="Pfam" id="PF00204">
    <property type="entry name" value="DNA_gyraseB"/>
    <property type="match status" value="1"/>
</dbReference>
<dbReference type="NCBIfam" id="NF004189">
    <property type="entry name" value="PRK05644.1"/>
    <property type="match status" value="1"/>
</dbReference>
<dbReference type="GO" id="GO:0046872">
    <property type="term" value="F:metal ion binding"/>
    <property type="evidence" value="ECO:0007669"/>
    <property type="project" value="UniProtKB-KW"/>
</dbReference>
<dbReference type="PRINTS" id="PR01159">
    <property type="entry name" value="DNAGYRASEB"/>
</dbReference>
<evidence type="ECO:0000256" key="10">
    <source>
        <dbReference type="ARBA" id="ARBA00023235"/>
    </source>
</evidence>
<dbReference type="InterPro" id="IPR018522">
    <property type="entry name" value="TopoIIA_CS"/>
</dbReference>
<keyword evidence="6 11" id="KW-0067">ATP-binding</keyword>
<dbReference type="EMBL" id="BLTE01000016">
    <property type="protein sequence ID" value="GFK95370.1"/>
    <property type="molecule type" value="Genomic_DNA"/>
</dbReference>
<dbReference type="InterPro" id="IPR020568">
    <property type="entry name" value="Ribosomal_Su5_D2-typ_SF"/>
</dbReference>
<keyword evidence="8 11" id="KW-0799">Topoisomerase</keyword>
<dbReference type="InterPro" id="IPR049353">
    <property type="entry name" value="GyrB_hook"/>
</dbReference>
<reference evidence="13 14" key="2">
    <citation type="submission" date="2020-05" db="EMBL/GenBank/DDBJ databases">
        <title>Draft genome sequence of Desulfovibrio sp. strainFSS-1.</title>
        <authorList>
            <person name="Shimoshige H."/>
            <person name="Kobayashi H."/>
            <person name="Maekawa T."/>
        </authorList>
    </citation>
    <scope>NUCLEOTIDE SEQUENCE [LARGE SCALE GENOMIC DNA]</scope>
    <source>
        <strain evidence="13 14">SIID29052-01</strain>
    </source>
</reference>
<dbReference type="GO" id="GO:0003918">
    <property type="term" value="F:DNA topoisomerase type II (double strand cut, ATP-hydrolyzing) activity"/>
    <property type="evidence" value="ECO:0007669"/>
    <property type="project" value="UniProtKB-UniRule"/>
</dbReference>
<feature type="site" description="Interaction with DNA" evidence="11">
    <location>
        <position position="452"/>
    </location>
</feature>
<evidence type="ECO:0000313" key="14">
    <source>
        <dbReference type="Proteomes" id="UP000494245"/>
    </source>
</evidence>
<feature type="binding site" evidence="11">
    <location>
        <position position="498"/>
    </location>
    <ligand>
        <name>Mg(2+)</name>
        <dbReference type="ChEBI" id="CHEBI:18420"/>
        <label>1</label>
        <note>catalytic</note>
    </ligand>
</feature>
<evidence type="ECO:0000256" key="1">
    <source>
        <dbReference type="ARBA" id="ARBA00000185"/>
    </source>
</evidence>
<dbReference type="GO" id="GO:0006261">
    <property type="term" value="P:DNA-templated DNA replication"/>
    <property type="evidence" value="ECO:0007669"/>
    <property type="project" value="UniProtKB-UniRule"/>
</dbReference>
<dbReference type="PANTHER" id="PTHR45866">
    <property type="entry name" value="DNA GYRASE/TOPOISOMERASE SUBUNIT B"/>
    <property type="match status" value="1"/>
</dbReference>
<dbReference type="PANTHER" id="PTHR45866:SF1">
    <property type="entry name" value="DNA GYRASE SUBUNIT B, MITOCHONDRIAL"/>
    <property type="match status" value="1"/>
</dbReference>
<dbReference type="InterPro" id="IPR013506">
    <property type="entry name" value="Topo_IIA_bsu_dom2"/>
</dbReference>
<protein>
    <recommendedName>
        <fullName evidence="11">DNA gyrase subunit B</fullName>
        <ecNumber evidence="11">5.6.2.2</ecNumber>
    </recommendedName>
</protein>
<dbReference type="CDD" id="cd16928">
    <property type="entry name" value="HATPase_GyrB-like"/>
    <property type="match status" value="1"/>
</dbReference>
<evidence type="ECO:0000313" key="13">
    <source>
        <dbReference type="EMBL" id="GFK95370.1"/>
    </source>
</evidence>
<dbReference type="InterPro" id="IPR006171">
    <property type="entry name" value="TOPRIM_dom"/>
</dbReference>
<feature type="site" description="Interaction with DNA" evidence="11">
    <location>
        <position position="449"/>
    </location>
</feature>
<dbReference type="HAMAP" id="MF_01898">
    <property type="entry name" value="GyrB"/>
    <property type="match status" value="1"/>
</dbReference>
<name>A0A6V8LWV2_9BACT</name>
<dbReference type="InterPro" id="IPR003594">
    <property type="entry name" value="HATPase_dom"/>
</dbReference>
<comment type="caution">
    <text evidence="13">The sequence shown here is derived from an EMBL/GenBank/DDBJ whole genome shotgun (WGS) entry which is preliminary data.</text>
</comment>
<keyword evidence="10 11" id="KW-0413">Isomerase</keyword>
<dbReference type="Gene3D" id="3.40.50.670">
    <property type="match status" value="2"/>
</dbReference>
<comment type="cofactor">
    <cofactor evidence="11">
        <name>Mg(2+)</name>
        <dbReference type="ChEBI" id="CHEBI:18420"/>
    </cofactor>
    <cofactor evidence="11">
        <name>Mn(2+)</name>
        <dbReference type="ChEBI" id="CHEBI:29035"/>
    </cofactor>
    <cofactor evidence="11">
        <name>Ca(2+)</name>
        <dbReference type="ChEBI" id="CHEBI:29108"/>
    </cofactor>
    <text evidence="11">Binds two Mg(2+) per subunit. The magnesium ions form salt bridges with both the protein and the DNA. Can also accept other divalent metal cations, such as Mn(2+) or Ca(2+).</text>
</comment>
<dbReference type="Pfam" id="PF01751">
    <property type="entry name" value="Toprim"/>
    <property type="match status" value="1"/>
</dbReference>
<dbReference type="InterPro" id="IPR014721">
    <property type="entry name" value="Ribsml_uS5_D2-typ_fold_subgr"/>
</dbReference>
<dbReference type="NCBIfam" id="TIGR01059">
    <property type="entry name" value="gyrB"/>
    <property type="match status" value="1"/>
</dbReference>
<dbReference type="GO" id="GO:0005737">
    <property type="term" value="C:cytoplasm"/>
    <property type="evidence" value="ECO:0007669"/>
    <property type="project" value="UniProtKB-SubCell"/>
</dbReference>
<dbReference type="CDD" id="cd00822">
    <property type="entry name" value="TopoII_Trans_DNA_gyrase"/>
    <property type="match status" value="1"/>
</dbReference>
<dbReference type="Gene3D" id="3.30.565.10">
    <property type="entry name" value="Histidine kinase-like ATPase, C-terminal domain"/>
    <property type="match status" value="1"/>
</dbReference>
<dbReference type="InterPro" id="IPR011557">
    <property type="entry name" value="GyrB"/>
</dbReference>
<keyword evidence="9" id="KW-0238">DNA-binding</keyword>
<evidence type="ECO:0000256" key="11">
    <source>
        <dbReference type="HAMAP-Rule" id="MF_01898"/>
    </source>
</evidence>
<dbReference type="AlphaFoldDB" id="A0A6V8LWV2"/>
<organism evidence="13 14">
    <name type="scientific">Fundidesulfovibrio magnetotacticus</name>
    <dbReference type="NCBI Taxonomy" id="2730080"/>
    <lineage>
        <taxon>Bacteria</taxon>
        <taxon>Pseudomonadati</taxon>
        <taxon>Thermodesulfobacteriota</taxon>
        <taxon>Desulfovibrionia</taxon>
        <taxon>Desulfovibrionales</taxon>
        <taxon>Desulfovibrionaceae</taxon>
        <taxon>Fundidesulfovibrio</taxon>
    </lineage>
</organism>
<dbReference type="CDD" id="cd03366">
    <property type="entry name" value="TOPRIM_TopoIIA_GyrB"/>
    <property type="match status" value="1"/>
</dbReference>
<comment type="miscellaneous">
    <text evidence="11">Few gyrases are as efficient as E.coli at forming negative supercoils. Not all organisms have 2 type II topoisomerases; in organisms with a single type II topoisomerase this enzyme also has to decatenate newly replicated chromosomes.</text>
</comment>
<proteinExistence type="inferred from homology"/>
<dbReference type="SMART" id="SM00433">
    <property type="entry name" value="TOP2c"/>
    <property type="match status" value="1"/>
</dbReference>
<dbReference type="FunFam" id="3.40.50.670:FF:000001">
    <property type="entry name" value="DNA topoisomerase 2"/>
    <property type="match status" value="1"/>
</dbReference>
<dbReference type="GO" id="GO:0005694">
    <property type="term" value="C:chromosome"/>
    <property type="evidence" value="ECO:0007669"/>
    <property type="project" value="InterPro"/>
</dbReference>
<sequence>MTQTPQSYTADSITVLEGLSAVRKRPAMYIGSTDIRGLHHLVYEVVDNSIDEAMAGFCDRIRVIIHLDNSVTISDNGRGIPVDLHPKENRPAVEVVMTVLHAGGKFDNDAYKVSGGLHGVGVSCVNALSEYLEVTIKRDGKRYRQRYERGRPVTGVDQIGEAEGTGTTVRFLPDEEIFETADFNHATLAKRFEELAYLNSGLTLEFKDERSQEETTYRFDGGIRRFVQDLNSGEMGIHEIVSGSGQMDATIVEFALQYNAGYKEQMLTFVNNIRTMEGGTHLAGFKTALTRAINTYVEKSGLIKKLKQKLTGDDVREGLTAVLSVKIPQPQFEGQTKTKLGNSEVAGQVAKVCGDVLGTFFEENPKDAKLIVDKSVDAARAREAARKAKDLVRRKGALSDNALPGKLADCQSKSPDDSELFIVEGDSAGGSAKQGRDPKFQAILPLRGKILNVEKTRFDKMLGNKEIRALITAMGPGIGEGEVDLAKLRYHKIVIMTDADVDGAHIRTLLLTFFYRQYQELIEKGYLYIAQPPLYRVHKGDWERFIKDEKELSEFLLSRVTEDLSVAGPNGKSYDNAPLREMLVKIQTLQSRFAEAQNYGIPETLLWVFLDAPARIAPTDFEGEPLEALSAYMASREYNLLVDIEEDEVERRAYAVFTNRNGVRTRLGLEFFASRVHRQCRTILDELRLAFCGEFASSENLEQDSTGLFISTDAFTVRRKETETQVTGFFELLKAVLDEAHKGINIQRYKGLGEMNPVQLWDTTMNPQNRTFLRVSIDDAADADDIFTDLMGDKVEPRREFIERYALSVRELDI</sequence>
<dbReference type="NCBIfam" id="NF011501">
    <property type="entry name" value="PRK14939.1"/>
    <property type="match status" value="1"/>
</dbReference>
<evidence type="ECO:0000256" key="4">
    <source>
        <dbReference type="ARBA" id="ARBA00022723"/>
    </source>
</evidence>
<dbReference type="InterPro" id="IPR013759">
    <property type="entry name" value="Topo_IIA_B_C"/>
</dbReference>
<dbReference type="FunFam" id="3.30.565.10:FF:000002">
    <property type="entry name" value="DNA gyrase subunit B"/>
    <property type="match status" value="1"/>
</dbReference>
<dbReference type="Pfam" id="PF02518">
    <property type="entry name" value="HATPase_c"/>
    <property type="match status" value="1"/>
</dbReference>
<evidence type="ECO:0000256" key="5">
    <source>
        <dbReference type="ARBA" id="ARBA00022741"/>
    </source>
</evidence>
<feature type="binding site" evidence="11">
    <location>
        <position position="498"/>
    </location>
    <ligand>
        <name>Mg(2+)</name>
        <dbReference type="ChEBI" id="CHEBI:18420"/>
        <label>2</label>
    </ligand>
</feature>
<evidence type="ECO:0000256" key="8">
    <source>
        <dbReference type="ARBA" id="ARBA00023029"/>
    </source>
</evidence>
<dbReference type="GO" id="GO:0005524">
    <property type="term" value="F:ATP binding"/>
    <property type="evidence" value="ECO:0007669"/>
    <property type="project" value="UniProtKB-UniRule"/>
</dbReference>
<keyword evidence="4 11" id="KW-0479">Metal-binding</keyword>
<comment type="subunit">
    <text evidence="11">Heterotetramer, composed of two GyrA and two GyrB chains. In the heterotetramer, GyrA contains the active site tyrosine that forms a transient covalent intermediate with DNA, while GyrB binds cofactors and catalyzes ATP hydrolysis.</text>
</comment>
<dbReference type="Proteomes" id="UP000494245">
    <property type="component" value="Unassembled WGS sequence"/>
</dbReference>
<dbReference type="GO" id="GO:0003677">
    <property type="term" value="F:DNA binding"/>
    <property type="evidence" value="ECO:0007669"/>
    <property type="project" value="UniProtKB-KW"/>
</dbReference>
<keyword evidence="5 11" id="KW-0547">Nucleotide-binding</keyword>
<dbReference type="Pfam" id="PF21249">
    <property type="entry name" value="GyrB_hook"/>
    <property type="match status" value="1"/>
</dbReference>
<evidence type="ECO:0000256" key="2">
    <source>
        <dbReference type="ARBA" id="ARBA00010708"/>
    </source>
</evidence>
<reference evidence="13 14" key="1">
    <citation type="submission" date="2020-04" db="EMBL/GenBank/DDBJ databases">
        <authorList>
            <consortium name="Desulfovibrio sp. FSS-1 genome sequencing consortium"/>
            <person name="Shimoshige H."/>
            <person name="Kobayashi H."/>
            <person name="Maekawa T."/>
        </authorList>
    </citation>
    <scope>NUCLEOTIDE SEQUENCE [LARGE SCALE GENOMIC DNA]</scope>
    <source>
        <strain evidence="13 14">SIID29052-01</strain>
    </source>
</reference>
<dbReference type="PROSITE" id="PS50880">
    <property type="entry name" value="TOPRIM"/>
    <property type="match status" value="1"/>
</dbReference>
<keyword evidence="3 11" id="KW-0963">Cytoplasm</keyword>
<dbReference type="InterPro" id="IPR036890">
    <property type="entry name" value="HATPase_C_sf"/>
</dbReference>
<dbReference type="PROSITE" id="PS00177">
    <property type="entry name" value="TOPOISOMERASE_II"/>
    <property type="match status" value="1"/>
</dbReference>
<dbReference type="InterPro" id="IPR002288">
    <property type="entry name" value="DNA_gyrase_B_C"/>
</dbReference>
<gene>
    <name evidence="11 13" type="primary">gyrB</name>
    <name evidence="13" type="ORF">NNJEOMEG_03232</name>
</gene>
<dbReference type="FunFam" id="3.30.230.10:FF:000005">
    <property type="entry name" value="DNA gyrase subunit B"/>
    <property type="match status" value="1"/>
</dbReference>
<dbReference type="SUPFAM" id="SSF55874">
    <property type="entry name" value="ATPase domain of HSP90 chaperone/DNA topoisomerase II/histidine kinase"/>
    <property type="match status" value="1"/>
</dbReference>